<dbReference type="GO" id="GO:0032008">
    <property type="term" value="P:positive regulation of TOR signaling"/>
    <property type="evidence" value="ECO:0007669"/>
    <property type="project" value="InterPro"/>
</dbReference>
<dbReference type="eggNOG" id="COG2018">
    <property type="taxonomic scope" value="Bacteria"/>
</dbReference>
<dbReference type="HOGENOM" id="CLU_1618226_0_0_0"/>
<dbReference type="STRING" id="75906.THERU_00925"/>
<name>W0DDY7_9AQUI</name>
<keyword evidence="2" id="KW-1185">Reference proteome</keyword>
<dbReference type="SUPFAM" id="SSF103196">
    <property type="entry name" value="Roadblock/LC7 domain"/>
    <property type="match status" value="1"/>
</dbReference>
<dbReference type="RefSeq" id="WP_025305405.1">
    <property type="nucleotide sequence ID" value="NZ_CP007028.1"/>
</dbReference>
<dbReference type="PANTHER" id="PTHR13323">
    <property type="entry name" value="LATE ENDOSOMAL/LYSOSOMAL MP1 INTERACTING PROTEIN"/>
    <property type="match status" value="1"/>
</dbReference>
<dbReference type="InterPro" id="IPR037587">
    <property type="entry name" value="LAMTOR2-like"/>
</dbReference>
<dbReference type="OrthoDB" id="13762at2"/>
<proteinExistence type="predicted"/>
<accession>W0DDY7</accession>
<organism evidence="2">
    <name type="scientific">Thermocrinis ruber</name>
    <dbReference type="NCBI Taxonomy" id="75906"/>
    <lineage>
        <taxon>Bacteria</taxon>
        <taxon>Pseudomonadati</taxon>
        <taxon>Aquificota</taxon>
        <taxon>Aquificia</taxon>
        <taxon>Aquificales</taxon>
        <taxon>Aquificaceae</taxon>
        <taxon>Thermocrinis</taxon>
    </lineage>
</organism>
<dbReference type="GO" id="GO:0005085">
    <property type="term" value="F:guanyl-nucleotide exchange factor activity"/>
    <property type="evidence" value="ECO:0007669"/>
    <property type="project" value="InterPro"/>
</dbReference>
<dbReference type="AlphaFoldDB" id="W0DDY7"/>
<gene>
    <name evidence="1" type="ORF">THERU_00925</name>
</gene>
<sequence>MELDIVQYDLDEATKNRLENVIKNFVSKSGSMLAVLCDDAGRVLSYDSRVPLEEYKSEFITSIVSGIFGASLEMSKLLELEELDLIQFEGKTLNVIIKHIKPRFLLGVLVKKTTSIGTVRLFLKEASVELEEILKEMKSIPQKTIKIDVETLEEKLREIIGGIE</sequence>
<evidence type="ECO:0000313" key="1">
    <source>
        <dbReference type="EMBL" id="AHE95457.1"/>
    </source>
</evidence>
<protein>
    <submittedName>
        <fullName evidence="1">Gliding motility protein</fullName>
    </submittedName>
</protein>
<dbReference type="Gene3D" id="3.30.450.30">
    <property type="entry name" value="Dynein light chain 2a, cytoplasmic"/>
    <property type="match status" value="1"/>
</dbReference>
<dbReference type="GO" id="GO:0060090">
    <property type="term" value="F:molecular adaptor activity"/>
    <property type="evidence" value="ECO:0007669"/>
    <property type="project" value="InterPro"/>
</dbReference>
<dbReference type="KEGG" id="trd:THERU_00925"/>
<dbReference type="EMBL" id="CP007028">
    <property type="protein sequence ID" value="AHE95457.1"/>
    <property type="molecule type" value="Genomic_DNA"/>
</dbReference>
<reference evidence="1 2" key="1">
    <citation type="submission" date="2013-12" db="EMBL/GenBank/DDBJ databases">
        <authorList>
            <consortium name="DOE Joint Genome Institute"/>
            <person name="Eisen J."/>
            <person name="Huntemann M."/>
            <person name="Han J."/>
            <person name="Chen A."/>
            <person name="Kyrpides N."/>
            <person name="Mavromatis K."/>
            <person name="Markowitz V."/>
            <person name="Palaniappan K."/>
            <person name="Ivanova N."/>
            <person name="Schaumberg A."/>
            <person name="Pati A."/>
            <person name="Liolios K."/>
            <person name="Nordberg H.P."/>
            <person name="Cantor M.N."/>
            <person name="Hua S.X."/>
            <person name="Woyke T."/>
        </authorList>
    </citation>
    <scope>NUCLEOTIDE SEQUENCE [LARGE SCALE GENOMIC DNA]</scope>
    <source>
        <strain evidence="1 2">DSM 23557</strain>
    </source>
</reference>
<evidence type="ECO:0000313" key="2">
    <source>
        <dbReference type="Proteomes" id="UP000018914"/>
    </source>
</evidence>
<dbReference type="Proteomes" id="UP000018914">
    <property type="component" value="Chromosome"/>
</dbReference>